<dbReference type="EMBL" id="JACIEK010000001">
    <property type="protein sequence ID" value="MBB3997190.1"/>
    <property type="molecule type" value="Genomic_DNA"/>
</dbReference>
<name>A0A7W6H2Z8_9HYPH</name>
<gene>
    <name evidence="1" type="ORF">GGR04_001011</name>
</gene>
<dbReference type="AlphaFoldDB" id="A0A7W6H2Z8"/>
<accession>A0A7W6H2Z8</accession>
<dbReference type="Proteomes" id="UP000542776">
    <property type="component" value="Unassembled WGS sequence"/>
</dbReference>
<sequence length="140" mass="16038">MMAVWDDREYGPQVVRSLHSTRRDFRRVWPWLARAVEQYGPTHTMDGVWSRIANGDSQLWTNQHSAVVTSVERYPDTGLVEVHGWLAGGVLDGVRHLEGCVERWARSIGAARIMIVGRRGWLRGFDGYRELVTTMTKDLT</sequence>
<evidence type="ECO:0000313" key="1">
    <source>
        <dbReference type="EMBL" id="MBB3997190.1"/>
    </source>
</evidence>
<dbReference type="RefSeq" id="WP_183198458.1">
    <property type="nucleotide sequence ID" value="NZ_JACIEK010000001.1"/>
</dbReference>
<protein>
    <submittedName>
        <fullName evidence="1">Uncharacterized protein</fullName>
    </submittedName>
</protein>
<evidence type="ECO:0000313" key="2">
    <source>
        <dbReference type="Proteomes" id="UP000542776"/>
    </source>
</evidence>
<proteinExistence type="predicted"/>
<comment type="caution">
    <text evidence="1">The sequence shown here is derived from an EMBL/GenBank/DDBJ whole genome shotgun (WGS) entry which is preliminary data.</text>
</comment>
<organism evidence="1 2">
    <name type="scientific">Aureimonas pseudogalii</name>
    <dbReference type="NCBI Taxonomy" id="1744844"/>
    <lineage>
        <taxon>Bacteria</taxon>
        <taxon>Pseudomonadati</taxon>
        <taxon>Pseudomonadota</taxon>
        <taxon>Alphaproteobacteria</taxon>
        <taxon>Hyphomicrobiales</taxon>
        <taxon>Aurantimonadaceae</taxon>
        <taxon>Aureimonas</taxon>
    </lineage>
</organism>
<reference evidence="1 2" key="1">
    <citation type="submission" date="2020-08" db="EMBL/GenBank/DDBJ databases">
        <title>Genomic Encyclopedia of Type Strains, Phase IV (KMG-IV): sequencing the most valuable type-strain genomes for metagenomic binning, comparative biology and taxonomic classification.</title>
        <authorList>
            <person name="Goeker M."/>
        </authorList>
    </citation>
    <scope>NUCLEOTIDE SEQUENCE [LARGE SCALE GENOMIC DNA]</scope>
    <source>
        <strain evidence="1 2">DSM 102238</strain>
    </source>
</reference>
<keyword evidence="2" id="KW-1185">Reference proteome</keyword>